<name>A0A5M9JT89_MONFR</name>
<feature type="region of interest" description="Disordered" evidence="1">
    <location>
        <begin position="30"/>
        <end position="69"/>
    </location>
</feature>
<proteinExistence type="predicted"/>
<comment type="caution">
    <text evidence="2">The sequence shown here is derived from an EMBL/GenBank/DDBJ whole genome shotgun (WGS) entry which is preliminary data.</text>
</comment>
<feature type="compositionally biased region" description="Basic and acidic residues" evidence="1">
    <location>
        <begin position="56"/>
        <end position="68"/>
    </location>
</feature>
<dbReference type="AlphaFoldDB" id="A0A5M9JT89"/>
<organism evidence="2 3">
    <name type="scientific">Monilinia fructicola</name>
    <name type="common">Brown rot fungus</name>
    <name type="synonym">Ciboria fructicola</name>
    <dbReference type="NCBI Taxonomy" id="38448"/>
    <lineage>
        <taxon>Eukaryota</taxon>
        <taxon>Fungi</taxon>
        <taxon>Dikarya</taxon>
        <taxon>Ascomycota</taxon>
        <taxon>Pezizomycotina</taxon>
        <taxon>Leotiomycetes</taxon>
        <taxon>Helotiales</taxon>
        <taxon>Sclerotiniaceae</taxon>
        <taxon>Monilinia</taxon>
    </lineage>
</organism>
<reference evidence="2 3" key="1">
    <citation type="submission" date="2019-06" db="EMBL/GenBank/DDBJ databases">
        <title>Genome Sequence of the Brown Rot Fungal Pathogen Monilinia fructicola.</title>
        <authorList>
            <person name="De Miccolis Angelini R.M."/>
            <person name="Landi L."/>
            <person name="Abate D."/>
            <person name="Pollastro S."/>
            <person name="Romanazzi G."/>
            <person name="Faretra F."/>
        </authorList>
    </citation>
    <scope>NUCLEOTIDE SEQUENCE [LARGE SCALE GENOMIC DNA]</scope>
    <source>
        <strain evidence="2 3">Mfrc123</strain>
    </source>
</reference>
<keyword evidence="3" id="KW-1185">Reference proteome</keyword>
<dbReference type="Proteomes" id="UP000322873">
    <property type="component" value="Unassembled WGS sequence"/>
</dbReference>
<dbReference type="EMBL" id="VICG01000006">
    <property type="protein sequence ID" value="KAA8571279.1"/>
    <property type="molecule type" value="Genomic_DNA"/>
</dbReference>
<evidence type="ECO:0000313" key="2">
    <source>
        <dbReference type="EMBL" id="KAA8571279.1"/>
    </source>
</evidence>
<evidence type="ECO:0000256" key="1">
    <source>
        <dbReference type="SAM" id="MobiDB-lite"/>
    </source>
</evidence>
<accession>A0A5M9JT89</accession>
<gene>
    <name evidence="2" type="ORF">EYC84_000605</name>
</gene>
<evidence type="ECO:0000313" key="3">
    <source>
        <dbReference type="Proteomes" id="UP000322873"/>
    </source>
</evidence>
<protein>
    <submittedName>
        <fullName evidence="2">Uncharacterized protein</fullName>
    </submittedName>
</protein>
<feature type="compositionally biased region" description="Polar residues" evidence="1">
    <location>
        <begin position="30"/>
        <end position="48"/>
    </location>
</feature>
<sequence length="91" mass="10527">MDGWMDDLAMRKTTVSRPVLGYMANNKWQRTIPQHQEANTHNHTTISPNKDKKGKGREGKGKERKGEEMIVEPLSKVPMYLPYLTFLTLVR</sequence>